<keyword evidence="9" id="KW-0969">Cilium</keyword>
<dbReference type="InterPro" id="IPR019776">
    <property type="entry name" value="Flagellar_basal_body_rod_CS"/>
</dbReference>
<feature type="domain" description="Flagellar basal-body/hook protein C-terminal" evidence="7">
    <location>
        <begin position="207"/>
        <end position="251"/>
    </location>
</feature>
<dbReference type="NCBIfam" id="TIGR03506">
    <property type="entry name" value="FlgEFG_subfam"/>
    <property type="match status" value="2"/>
</dbReference>
<dbReference type="InterPro" id="IPR020013">
    <property type="entry name" value="Flagellar_FlgE/F/G"/>
</dbReference>
<reference evidence="9" key="1">
    <citation type="submission" date="2020-10" db="EMBL/GenBank/DDBJ databases">
        <authorList>
            <person name="Kadnikov V."/>
            <person name="Beletsky A.V."/>
            <person name="Mardanov A.V."/>
            <person name="Karnachuk O.V."/>
            <person name="Ravin N.V."/>
        </authorList>
    </citation>
    <scope>NUCLEOTIDE SEQUENCE</scope>
    <source>
        <strain evidence="9">Bu02</strain>
    </source>
</reference>
<dbReference type="GO" id="GO:0071978">
    <property type="term" value="P:bacterial-type flagellum-dependent swarming motility"/>
    <property type="evidence" value="ECO:0007669"/>
    <property type="project" value="TreeGrafter"/>
</dbReference>
<dbReference type="EMBL" id="CP062796">
    <property type="protein sequence ID" value="QUL97928.1"/>
    <property type="molecule type" value="Genomic_DNA"/>
</dbReference>
<gene>
    <name evidence="9" type="primary">flgG</name>
    <name evidence="9" type="ORF">IMF26_07575</name>
</gene>
<comment type="subunit">
    <text evidence="3">The basal body constitutes a major portion of the flagellar organelle and consists of four rings (L,P,S, and M) mounted on a central rod. The rod consists of about 26 subunits of FlgG in the distal portion, and FlgB, FlgC and FlgF are thought to build up the proximal portion of the rod with about 6 subunits each.</text>
</comment>
<dbReference type="Pfam" id="PF00460">
    <property type="entry name" value="Flg_bb_rod"/>
    <property type="match status" value="1"/>
</dbReference>
<feature type="domain" description="Flagellar hook protein FlgE/F/G-like D1" evidence="8">
    <location>
        <begin position="87"/>
        <end position="151"/>
    </location>
</feature>
<evidence type="ECO:0000256" key="4">
    <source>
        <dbReference type="NCBIfam" id="TIGR02488"/>
    </source>
</evidence>
<evidence type="ECO:0000256" key="1">
    <source>
        <dbReference type="ARBA" id="ARBA00009677"/>
    </source>
</evidence>
<dbReference type="InterPro" id="IPR001444">
    <property type="entry name" value="Flag_bb_rod_N"/>
</dbReference>
<evidence type="ECO:0000256" key="3">
    <source>
        <dbReference type="ARBA" id="ARBA00025933"/>
    </source>
</evidence>
<keyword evidence="9" id="KW-0282">Flagellum</keyword>
<evidence type="ECO:0000256" key="2">
    <source>
        <dbReference type="ARBA" id="ARBA00017948"/>
    </source>
</evidence>
<dbReference type="PANTHER" id="PTHR30435:SF19">
    <property type="entry name" value="FLAGELLAR BASAL-BODY ROD PROTEIN FLGG"/>
    <property type="match status" value="1"/>
</dbReference>
<evidence type="ECO:0000313" key="9">
    <source>
        <dbReference type="EMBL" id="QUL97928.1"/>
    </source>
</evidence>
<dbReference type="NCBIfam" id="TIGR02488">
    <property type="entry name" value="flgG_G_neg"/>
    <property type="match status" value="1"/>
</dbReference>
<dbReference type="InterPro" id="IPR053967">
    <property type="entry name" value="LlgE_F_G-like_D1"/>
</dbReference>
<evidence type="ECO:0000259" key="6">
    <source>
        <dbReference type="Pfam" id="PF00460"/>
    </source>
</evidence>
<dbReference type="InterPro" id="IPR010930">
    <property type="entry name" value="Flg_bb/hook_C_dom"/>
</dbReference>
<dbReference type="Pfam" id="PF22692">
    <property type="entry name" value="LlgE_F_G_D1"/>
    <property type="match status" value="1"/>
</dbReference>
<comment type="similarity">
    <text evidence="1 5">Belongs to the flagella basal body rod proteins family.</text>
</comment>
<dbReference type="NCBIfam" id="TIGR02490">
    <property type="entry name" value="flgF"/>
    <property type="match status" value="1"/>
</dbReference>
<evidence type="ECO:0000259" key="8">
    <source>
        <dbReference type="Pfam" id="PF22692"/>
    </source>
</evidence>
<feature type="domain" description="Flagellar basal body rod protein N-terminal" evidence="6">
    <location>
        <begin position="8"/>
        <end position="35"/>
    </location>
</feature>
<dbReference type="InterPro" id="IPR012836">
    <property type="entry name" value="FlgF"/>
</dbReference>
<dbReference type="Pfam" id="PF06429">
    <property type="entry name" value="Flg_bbr_C"/>
    <property type="match status" value="1"/>
</dbReference>
<dbReference type="AlphaFoldDB" id="A0AAT9LAY6"/>
<reference evidence="9" key="2">
    <citation type="journal article" date="2023" name="Biology">
        <title>Prokaryotic Life Associated with Coal-Fire Gas Vents Revealed by Metagenomics.</title>
        <authorList>
            <person name="Kadnikov V.V."/>
            <person name="Mardanov A.V."/>
            <person name="Beletsky A.V."/>
            <person name="Karnachuk O.V."/>
            <person name="Ravin N.V."/>
        </authorList>
    </citation>
    <scope>NUCLEOTIDE SEQUENCE</scope>
    <source>
        <strain evidence="9">Bu02</strain>
    </source>
</reference>
<dbReference type="PROSITE" id="PS00588">
    <property type="entry name" value="FLAGELLA_BB_ROD"/>
    <property type="match status" value="1"/>
</dbReference>
<dbReference type="SUPFAM" id="SSF117143">
    <property type="entry name" value="Flagellar hook protein flgE"/>
    <property type="match status" value="1"/>
</dbReference>
<comment type="subcellular location">
    <subcellularLocation>
        <location evidence="5">Bacterial flagellum basal body</location>
    </subcellularLocation>
</comment>
<evidence type="ECO:0000256" key="5">
    <source>
        <dbReference type="RuleBase" id="RU362116"/>
    </source>
</evidence>
<proteinExistence type="inferred from homology"/>
<protein>
    <recommendedName>
        <fullName evidence="2 4">Flagellar basal-body rod protein FlgG</fullName>
    </recommendedName>
</protein>
<dbReference type="InterPro" id="IPR037925">
    <property type="entry name" value="FlgE/F/G-like"/>
</dbReference>
<keyword evidence="9" id="KW-0966">Cell projection</keyword>
<dbReference type="PANTHER" id="PTHR30435">
    <property type="entry name" value="FLAGELLAR PROTEIN"/>
    <property type="match status" value="1"/>
</dbReference>
<sequence>MLRALWSGATGMNAQQMMIDTISNNLANVNTTGFKRQRVQFQDLYYQTLNLGRAQPISVGNGVRVGGTQRNFCQGNLERTDDPLNVAIEGEGFFAVETGDGEIRYTRDGSFRLDGEGRLVTSSGYPVVLEGGDTIPPNAEELGIDEKGVIYGKVDGALREFGRIVLTMFANPAGLESVGGNLYRKTPQSGEENQVLPGEEGAGRIRGGYLETSNVEIVTEMVNLIIAQRAFELNSKTVETADQMWGIANNIKR</sequence>
<organism evidence="9">
    <name type="scientific">Candidatus Fermentithermobacillus carboniphilus</name>
    <dbReference type="NCBI Taxonomy" id="3085328"/>
    <lineage>
        <taxon>Bacteria</taxon>
        <taxon>Bacillati</taxon>
        <taxon>Bacillota</taxon>
        <taxon>Candidatus Fermentithermobacillia</taxon>
        <taxon>Candidatus Fermentithermobacillales</taxon>
        <taxon>Candidatus Fermentithermobacillaceae</taxon>
        <taxon>Candidatus Fermentithermobacillus</taxon>
    </lineage>
</organism>
<keyword evidence="5" id="KW-0975">Bacterial flagellum</keyword>
<name>A0AAT9LAY6_9FIRM</name>
<accession>A0AAT9LAY6</accession>
<evidence type="ECO:0000259" key="7">
    <source>
        <dbReference type="Pfam" id="PF06429"/>
    </source>
</evidence>
<dbReference type="InterPro" id="IPR012834">
    <property type="entry name" value="FlgG_G_neg"/>
</dbReference>
<dbReference type="KEGG" id="fcz:IMF26_07575"/>
<dbReference type="GO" id="GO:0009426">
    <property type="term" value="C:bacterial-type flagellum basal body, distal rod"/>
    <property type="evidence" value="ECO:0007669"/>
    <property type="project" value="UniProtKB-UniRule"/>
</dbReference>